<proteinExistence type="predicted"/>
<feature type="region of interest" description="Disordered" evidence="1">
    <location>
        <begin position="60"/>
        <end position="87"/>
    </location>
</feature>
<organism evidence="2 3">
    <name type="scientific">Tetrabaena socialis</name>
    <dbReference type="NCBI Taxonomy" id="47790"/>
    <lineage>
        <taxon>Eukaryota</taxon>
        <taxon>Viridiplantae</taxon>
        <taxon>Chlorophyta</taxon>
        <taxon>core chlorophytes</taxon>
        <taxon>Chlorophyceae</taxon>
        <taxon>CS clade</taxon>
        <taxon>Chlamydomonadales</taxon>
        <taxon>Tetrabaenaceae</taxon>
        <taxon>Tetrabaena</taxon>
    </lineage>
</organism>
<gene>
    <name evidence="2" type="ORF">TSOC_008822</name>
</gene>
<sequence length="314" mass="32074">MLRSLGSHGMLLYARGAVTLQPSYLHRDDPRQALFCVRADYVPLAPPDQPWVDATQRHQLQQQQQVAGGAGLGDGGDDYATEGVDMEGGADASGGGGGIAALLVLNYANRGRVNGPRVASPGTGAPVGSSLTPQQLVAVPNPAAANTPFANSQLLPSRQPGYDWAIVSGGPPEFVSPNGGCLTQAPAPQPIGHAAANYPVDPLNPATGAVADANPVSNFLARLSAHHQRAAALATRAASGSSGLWLLSRRPVQPAWEREMRAVAARLGFDTSALLPVEQRGCRYRGAGSGGGNATAAAPPAAPPPAAAPPRARP</sequence>
<comment type="caution">
    <text evidence="2">The sequence shown here is derived from an EMBL/GenBank/DDBJ whole genome shotgun (WGS) entry which is preliminary data.</text>
</comment>
<dbReference type="EMBL" id="PGGS01000346">
    <property type="protein sequence ID" value="PNH04966.1"/>
    <property type="molecule type" value="Genomic_DNA"/>
</dbReference>
<evidence type="ECO:0000313" key="2">
    <source>
        <dbReference type="EMBL" id="PNH04966.1"/>
    </source>
</evidence>
<name>A0A2J7ZXI6_9CHLO</name>
<evidence type="ECO:0000256" key="1">
    <source>
        <dbReference type="SAM" id="MobiDB-lite"/>
    </source>
</evidence>
<dbReference type="Gene3D" id="2.40.128.20">
    <property type="match status" value="1"/>
</dbReference>
<feature type="region of interest" description="Disordered" evidence="1">
    <location>
        <begin position="284"/>
        <end position="314"/>
    </location>
</feature>
<accession>A0A2J7ZXI6</accession>
<keyword evidence="3" id="KW-1185">Reference proteome</keyword>
<dbReference type="InterPro" id="IPR012674">
    <property type="entry name" value="Calycin"/>
</dbReference>
<dbReference type="Proteomes" id="UP000236333">
    <property type="component" value="Unassembled WGS sequence"/>
</dbReference>
<protein>
    <submittedName>
        <fullName evidence="2">Uncharacterized protein</fullName>
    </submittedName>
</protein>
<evidence type="ECO:0000313" key="3">
    <source>
        <dbReference type="Proteomes" id="UP000236333"/>
    </source>
</evidence>
<reference evidence="2 3" key="1">
    <citation type="journal article" date="2017" name="Mol. Biol. Evol.">
        <title>The 4-celled Tetrabaena socialis nuclear genome reveals the essential components for genetic control of cell number at the origin of multicellularity in the volvocine lineage.</title>
        <authorList>
            <person name="Featherston J."/>
            <person name="Arakaki Y."/>
            <person name="Hanschen E.R."/>
            <person name="Ferris P.J."/>
            <person name="Michod R.E."/>
            <person name="Olson B.J.S.C."/>
            <person name="Nozaki H."/>
            <person name="Durand P.M."/>
        </authorList>
    </citation>
    <scope>NUCLEOTIDE SEQUENCE [LARGE SCALE GENOMIC DNA]</scope>
    <source>
        <strain evidence="2 3">NIES-571</strain>
    </source>
</reference>
<dbReference type="AlphaFoldDB" id="A0A2J7ZXI6"/>